<evidence type="ECO:0000313" key="3">
    <source>
        <dbReference type="Proteomes" id="UP000292082"/>
    </source>
</evidence>
<sequence length="89" mass="9715">MEFARPTVAASPSVSGLSSASSPLAIMSLLLRPSLFRLSDTIHLAVAHALHFTSSLWEETTATRLWEPCMLFNARSGTNVIGRRMESLL</sequence>
<keyword evidence="3" id="KW-1185">Reference proteome</keyword>
<evidence type="ECO:0000256" key="1">
    <source>
        <dbReference type="SAM" id="MobiDB-lite"/>
    </source>
</evidence>
<proteinExistence type="predicted"/>
<dbReference type="AlphaFoldDB" id="A0A4Q9PIR8"/>
<accession>A0A4Q9PIR8</accession>
<feature type="compositionally biased region" description="Low complexity" evidence="1">
    <location>
        <begin position="8"/>
        <end position="20"/>
    </location>
</feature>
<name>A0A4Q9PIR8_9APHY</name>
<protein>
    <submittedName>
        <fullName evidence="2">Uncharacterized protein</fullName>
    </submittedName>
</protein>
<evidence type="ECO:0000313" key="2">
    <source>
        <dbReference type="EMBL" id="TBU53955.1"/>
    </source>
</evidence>
<gene>
    <name evidence="2" type="ORF">BD310DRAFT_112623</name>
</gene>
<feature type="region of interest" description="Disordered" evidence="1">
    <location>
        <begin position="1"/>
        <end position="20"/>
    </location>
</feature>
<organism evidence="2 3">
    <name type="scientific">Dichomitus squalens</name>
    <dbReference type="NCBI Taxonomy" id="114155"/>
    <lineage>
        <taxon>Eukaryota</taxon>
        <taxon>Fungi</taxon>
        <taxon>Dikarya</taxon>
        <taxon>Basidiomycota</taxon>
        <taxon>Agaricomycotina</taxon>
        <taxon>Agaricomycetes</taxon>
        <taxon>Polyporales</taxon>
        <taxon>Polyporaceae</taxon>
        <taxon>Dichomitus</taxon>
    </lineage>
</organism>
<reference evidence="2 3" key="1">
    <citation type="submission" date="2019-01" db="EMBL/GenBank/DDBJ databases">
        <title>Draft genome sequences of three monokaryotic isolates of the white-rot basidiomycete fungus Dichomitus squalens.</title>
        <authorList>
            <consortium name="DOE Joint Genome Institute"/>
            <person name="Lopez S.C."/>
            <person name="Andreopoulos B."/>
            <person name="Pangilinan J."/>
            <person name="Lipzen A."/>
            <person name="Riley R."/>
            <person name="Ahrendt S."/>
            <person name="Ng V."/>
            <person name="Barry K."/>
            <person name="Daum C."/>
            <person name="Grigoriev I.V."/>
            <person name="Hilden K.S."/>
            <person name="Makela M.R."/>
            <person name="de Vries R.P."/>
        </authorList>
    </citation>
    <scope>NUCLEOTIDE SEQUENCE [LARGE SCALE GENOMIC DNA]</scope>
    <source>
        <strain evidence="2 3">CBS 464.89</strain>
    </source>
</reference>
<dbReference type="EMBL" id="ML145201">
    <property type="protein sequence ID" value="TBU53955.1"/>
    <property type="molecule type" value="Genomic_DNA"/>
</dbReference>
<dbReference type="Proteomes" id="UP000292082">
    <property type="component" value="Unassembled WGS sequence"/>
</dbReference>